<evidence type="ECO:0000256" key="2">
    <source>
        <dbReference type="PROSITE-ProRule" id="PRU00182"/>
    </source>
</evidence>
<dbReference type="InterPro" id="IPR036986">
    <property type="entry name" value="S4_RNA-bd_sf"/>
</dbReference>
<dbReference type="SUPFAM" id="SSF55174">
    <property type="entry name" value="Alpha-L RNA-binding motif"/>
    <property type="match status" value="1"/>
</dbReference>
<dbReference type="Pfam" id="PF01479">
    <property type="entry name" value="S4"/>
    <property type="match status" value="1"/>
</dbReference>
<name>A0A1D3TFD0_PLAMA</name>
<feature type="domain" description="RNA-binding S4" evidence="3">
    <location>
        <begin position="17"/>
        <end position="70"/>
    </location>
</feature>
<dbReference type="CDD" id="cd00165">
    <property type="entry name" value="S4"/>
    <property type="match status" value="1"/>
</dbReference>
<dbReference type="AlphaFoldDB" id="A0A1D3TFD0"/>
<dbReference type="EMBL" id="LT594635">
    <property type="protein sequence ID" value="SCP03568.1"/>
    <property type="molecule type" value="Genomic_DNA"/>
</dbReference>
<dbReference type="OrthoDB" id="440619at2759"/>
<gene>
    <name evidence="4" type="primary">PmUG01_14062800</name>
    <name evidence="4" type="ORF">PMUG01_14062800</name>
</gene>
<dbReference type="GO" id="GO:0001522">
    <property type="term" value="P:pseudouridine synthesis"/>
    <property type="evidence" value="ECO:0007669"/>
    <property type="project" value="InterPro"/>
</dbReference>
<dbReference type="Proteomes" id="UP000219813">
    <property type="component" value="Chromosome 14"/>
</dbReference>
<protein>
    <submittedName>
        <fullName evidence="4">RNA pseudouridylate synthase, putative</fullName>
        <ecNumber evidence="4">5.4.99.12</ecNumber>
    </submittedName>
</protein>
<dbReference type="Gene3D" id="3.30.70.580">
    <property type="entry name" value="Pseudouridine synthase I, catalytic domain, N-terminal subdomain"/>
    <property type="match status" value="1"/>
</dbReference>
<keyword evidence="2" id="KW-0694">RNA-binding</keyword>
<dbReference type="InterPro" id="IPR020094">
    <property type="entry name" value="TruA/RsuA/RluB/E/F_N"/>
</dbReference>
<dbReference type="RefSeq" id="XP_028864521.1">
    <property type="nucleotide sequence ID" value="XM_029008208.1"/>
</dbReference>
<dbReference type="VEuPathDB" id="PlasmoDB:PmUG01_14062800"/>
<dbReference type="EC" id="5.4.99.12" evidence="4"/>
<evidence type="ECO:0000313" key="5">
    <source>
        <dbReference type="Proteomes" id="UP000219813"/>
    </source>
</evidence>
<evidence type="ECO:0000313" key="4">
    <source>
        <dbReference type="EMBL" id="SCP03568.1"/>
    </source>
</evidence>
<sequence>MCYAKDEENDYRKLTFLRLSKILSLSSVTSRSKAQELIKSGKIKVNNQVIKQNVAVDVNSTIVIDGKKINVDITTKLWGVYKPKHVFCSTDKNYEYEEKRIFYNDYKRVLAENYKLQLPYKGDMEGAKKIQRKLLTSMELTGSSSTDQKTLTIKQSIMGELGKKRNNVRGIVNDGKSDIRDKNEFFKNNRIITRNNSKLNMNLFDFIKKKNILYESKNNVINFIPEHLIIVNSLNSLSEGIVLLTNDGDFANNLKHVNNNILTTYLIKTQEQLTDEKIKLLQKGCYVEHVHIRPLHVQVIKSGLVSKWIKLTYVEKSHTDIDKLFAKYNITIRKCKRFSFGPYRSSDLTQNFIMPLKIHSTIVHLIPKYNSKLTLCQPPGNMVTDTDDKFVYVQNYLKDSIVRDI</sequence>
<reference evidence="4 5" key="1">
    <citation type="submission" date="2016-06" db="EMBL/GenBank/DDBJ databases">
        <authorList>
            <consortium name="Pathogen Informatics"/>
        </authorList>
    </citation>
    <scope>NUCLEOTIDE SEQUENCE [LARGE SCALE GENOMIC DNA]</scope>
</reference>
<dbReference type="PANTHER" id="PTHR47683:SF2">
    <property type="entry name" value="RNA-BINDING S4 DOMAIN-CONTAINING PROTEIN"/>
    <property type="match status" value="1"/>
</dbReference>
<dbReference type="OMA" id="FGPYKAS"/>
<dbReference type="GO" id="GO:0160147">
    <property type="term" value="F:tRNA pseudouridine(38-40) synthase activity"/>
    <property type="evidence" value="ECO:0007669"/>
    <property type="project" value="UniProtKB-EC"/>
</dbReference>
<proteinExistence type="predicted"/>
<dbReference type="PANTHER" id="PTHR47683">
    <property type="entry name" value="PSEUDOURIDINE SYNTHASE FAMILY PROTEIN-RELATED"/>
    <property type="match status" value="1"/>
</dbReference>
<dbReference type="InterPro" id="IPR050343">
    <property type="entry name" value="RsuA_PseudoU_synthase"/>
</dbReference>
<accession>A0A1D3TFD0</accession>
<dbReference type="InterPro" id="IPR020103">
    <property type="entry name" value="PsdUridine_synth_cat_dom_sf"/>
</dbReference>
<evidence type="ECO:0000256" key="1">
    <source>
        <dbReference type="ARBA" id="ARBA00023235"/>
    </source>
</evidence>
<organism evidence="4 5">
    <name type="scientific">Plasmodium malariae</name>
    <dbReference type="NCBI Taxonomy" id="5858"/>
    <lineage>
        <taxon>Eukaryota</taxon>
        <taxon>Sar</taxon>
        <taxon>Alveolata</taxon>
        <taxon>Apicomplexa</taxon>
        <taxon>Aconoidasida</taxon>
        <taxon>Haemosporida</taxon>
        <taxon>Plasmodiidae</taxon>
        <taxon>Plasmodium</taxon>
        <taxon>Plasmodium (Plasmodium)</taxon>
    </lineage>
</organism>
<dbReference type="GO" id="GO:0003723">
    <property type="term" value="F:RNA binding"/>
    <property type="evidence" value="ECO:0007669"/>
    <property type="project" value="UniProtKB-KW"/>
</dbReference>
<dbReference type="Gene3D" id="3.10.290.10">
    <property type="entry name" value="RNA-binding S4 domain"/>
    <property type="match status" value="1"/>
</dbReference>
<dbReference type="InterPro" id="IPR042092">
    <property type="entry name" value="PsdUridine_s_RsuA/RluB/E/F_cat"/>
</dbReference>
<dbReference type="GeneID" id="39871939"/>
<dbReference type="Gene3D" id="3.30.70.1560">
    <property type="entry name" value="Alpha-L RNA-binding motif"/>
    <property type="match status" value="1"/>
</dbReference>
<keyword evidence="5" id="KW-1185">Reference proteome</keyword>
<dbReference type="InterPro" id="IPR002942">
    <property type="entry name" value="S4_RNA-bd"/>
</dbReference>
<dbReference type="SMART" id="SM00363">
    <property type="entry name" value="S4"/>
    <property type="match status" value="1"/>
</dbReference>
<keyword evidence="1 4" id="KW-0413">Isomerase</keyword>
<dbReference type="KEGG" id="pmal:PMUG01_14062800"/>
<dbReference type="PROSITE" id="PS50889">
    <property type="entry name" value="S4"/>
    <property type="match status" value="1"/>
</dbReference>
<evidence type="ECO:0000259" key="3">
    <source>
        <dbReference type="SMART" id="SM00363"/>
    </source>
</evidence>
<dbReference type="SUPFAM" id="SSF55120">
    <property type="entry name" value="Pseudouridine synthase"/>
    <property type="match status" value="1"/>
</dbReference>